<dbReference type="InterPro" id="IPR000566">
    <property type="entry name" value="Lipocln_cytosolic_FA-bd_dom"/>
</dbReference>
<reference evidence="4" key="1">
    <citation type="submission" date="2020-01" db="EMBL/GenBank/DDBJ databases">
        <authorList>
            <person name="Meier V. D."/>
            <person name="Meier V D."/>
        </authorList>
    </citation>
    <scope>NUCLEOTIDE SEQUENCE</scope>
    <source>
        <strain evidence="4">HLG_WM_MAG_05</strain>
    </source>
</reference>
<organism evidence="4">
    <name type="scientific">uncultured Sulfurovum sp</name>
    <dbReference type="NCBI Taxonomy" id="269237"/>
    <lineage>
        <taxon>Bacteria</taxon>
        <taxon>Pseudomonadati</taxon>
        <taxon>Campylobacterota</taxon>
        <taxon>Epsilonproteobacteria</taxon>
        <taxon>Campylobacterales</taxon>
        <taxon>Sulfurovaceae</taxon>
        <taxon>Sulfurovum</taxon>
        <taxon>environmental samples</taxon>
    </lineage>
</organism>
<dbReference type="InterPro" id="IPR022272">
    <property type="entry name" value="Lipocalin_CS"/>
</dbReference>
<accession>A0A6S6T7Q2</accession>
<dbReference type="PIRSF" id="PIRSF036893">
    <property type="entry name" value="Lipocalin_ApoD"/>
    <property type="match status" value="1"/>
</dbReference>
<dbReference type="SUPFAM" id="SSF50814">
    <property type="entry name" value="Lipocalins"/>
    <property type="match status" value="1"/>
</dbReference>
<evidence type="ECO:0000256" key="1">
    <source>
        <dbReference type="ARBA" id="ARBA00006889"/>
    </source>
</evidence>
<dbReference type="CDD" id="cd19438">
    <property type="entry name" value="lipocalin_Blc-like"/>
    <property type="match status" value="1"/>
</dbReference>
<name>A0A6S6T7Q2_9BACT</name>
<keyword evidence="4" id="KW-0449">Lipoprotein</keyword>
<dbReference type="InterPro" id="IPR002446">
    <property type="entry name" value="Lipocalin_bac"/>
</dbReference>
<dbReference type="PRINTS" id="PR01171">
    <property type="entry name" value="BCTLIPOCALIN"/>
</dbReference>
<proteinExistence type="inferred from homology"/>
<evidence type="ECO:0000259" key="3">
    <source>
        <dbReference type="Pfam" id="PF08212"/>
    </source>
</evidence>
<feature type="domain" description="Lipocalin/cytosolic fatty-acid binding" evidence="3">
    <location>
        <begin position="27"/>
        <end position="167"/>
    </location>
</feature>
<sequence>MNMKILLLTLFLSIVVWADNLTPLKYVDDKKFSGLWYEIARTANSFQEKCVASSVEYQYVEPLNYKVFNRCFENEIGGELTEYEGTVQSTDGKSMASMKMTYFWIFTENYQVYYLDEAYQYAVVADEKFEQVWIMSRKPTMPKNVLNKIKEKLSTAMDIQKLLYTPQDKKGRYK</sequence>
<dbReference type="Gene3D" id="2.40.128.20">
    <property type="match status" value="1"/>
</dbReference>
<evidence type="ECO:0000256" key="2">
    <source>
        <dbReference type="PIRNR" id="PIRNR036893"/>
    </source>
</evidence>
<dbReference type="PROSITE" id="PS00213">
    <property type="entry name" value="LIPOCALIN"/>
    <property type="match status" value="1"/>
</dbReference>
<dbReference type="Pfam" id="PF08212">
    <property type="entry name" value="Lipocalin_2"/>
    <property type="match status" value="1"/>
</dbReference>
<protein>
    <submittedName>
        <fullName evidence="4">Outer membrane lipoprotein</fullName>
    </submittedName>
</protein>
<dbReference type="EMBL" id="CACVAU010000050">
    <property type="protein sequence ID" value="CAA6816832.1"/>
    <property type="molecule type" value="Genomic_DNA"/>
</dbReference>
<dbReference type="GO" id="GO:0006950">
    <property type="term" value="P:response to stress"/>
    <property type="evidence" value="ECO:0007669"/>
    <property type="project" value="UniProtKB-ARBA"/>
</dbReference>
<dbReference type="PANTHER" id="PTHR10612:SF34">
    <property type="entry name" value="APOLIPOPROTEIN D"/>
    <property type="match status" value="1"/>
</dbReference>
<gene>
    <name evidence="4" type="ORF">HELGO_WM4708</name>
</gene>
<evidence type="ECO:0000313" key="4">
    <source>
        <dbReference type="EMBL" id="CAA6816832.1"/>
    </source>
</evidence>
<dbReference type="InterPro" id="IPR022271">
    <property type="entry name" value="Lipocalin_ApoD"/>
</dbReference>
<dbReference type="PANTHER" id="PTHR10612">
    <property type="entry name" value="APOLIPOPROTEIN D"/>
    <property type="match status" value="1"/>
</dbReference>
<dbReference type="AlphaFoldDB" id="A0A6S6T7Q2"/>
<dbReference type="InterPro" id="IPR012674">
    <property type="entry name" value="Calycin"/>
</dbReference>
<comment type="similarity">
    <text evidence="1 2">Belongs to the calycin superfamily. Lipocalin family.</text>
</comment>
<dbReference type="InterPro" id="IPR047202">
    <property type="entry name" value="Lipocalin_Blc-like_dom"/>
</dbReference>